<reference evidence="2" key="1">
    <citation type="journal article" date="2021" name="ISME J.">
        <title>Fine-scale metabolic discontinuity in a stratified prokaryote microbiome of a Red Sea deep halocline.</title>
        <authorList>
            <person name="Michoud G."/>
            <person name="Ngugi D.K."/>
            <person name="Barozzi A."/>
            <person name="Merlino G."/>
            <person name="Calleja M.L."/>
            <person name="Delgado-Huertas A."/>
            <person name="Moran X.A.G."/>
            <person name="Daffonchio D."/>
        </authorList>
    </citation>
    <scope>NUCLEOTIDE SEQUENCE</scope>
    <source>
        <strain evidence="2">SuakinDeep_MAG55_1</strain>
    </source>
</reference>
<dbReference type="InterPro" id="IPR050553">
    <property type="entry name" value="Thioredoxin_ResA/DsbE_sf"/>
</dbReference>
<name>A0A942A630_9BACT</name>
<dbReference type="GO" id="GO:0016209">
    <property type="term" value="F:antioxidant activity"/>
    <property type="evidence" value="ECO:0007669"/>
    <property type="project" value="InterPro"/>
</dbReference>
<protein>
    <submittedName>
        <fullName evidence="2">Thiol-disulfide oxidoreductase ResA</fullName>
    </submittedName>
</protein>
<dbReference type="CDD" id="cd02966">
    <property type="entry name" value="TlpA_like_family"/>
    <property type="match status" value="1"/>
</dbReference>
<accession>A0A942A630</accession>
<dbReference type="Gene3D" id="3.40.30.10">
    <property type="entry name" value="Glutaredoxin"/>
    <property type="match status" value="1"/>
</dbReference>
<evidence type="ECO:0000259" key="1">
    <source>
        <dbReference type="PROSITE" id="PS51352"/>
    </source>
</evidence>
<dbReference type="SUPFAM" id="SSF52833">
    <property type="entry name" value="Thioredoxin-like"/>
    <property type="match status" value="1"/>
</dbReference>
<organism evidence="2 3">
    <name type="scientific">Candidatus Scalindua arabica</name>
    <dbReference type="NCBI Taxonomy" id="1127984"/>
    <lineage>
        <taxon>Bacteria</taxon>
        <taxon>Pseudomonadati</taxon>
        <taxon>Planctomycetota</taxon>
        <taxon>Candidatus Brocadiia</taxon>
        <taxon>Candidatus Brocadiales</taxon>
        <taxon>Candidatus Scalinduaceae</taxon>
        <taxon>Candidatus Scalindua</taxon>
    </lineage>
</organism>
<proteinExistence type="predicted"/>
<evidence type="ECO:0000313" key="2">
    <source>
        <dbReference type="EMBL" id="MBS1259664.1"/>
    </source>
</evidence>
<gene>
    <name evidence="2" type="ORF">MAG551_02739</name>
</gene>
<dbReference type="PROSITE" id="PS51352">
    <property type="entry name" value="THIOREDOXIN_2"/>
    <property type="match status" value="1"/>
</dbReference>
<dbReference type="AlphaFoldDB" id="A0A942A630"/>
<dbReference type="Pfam" id="PF00578">
    <property type="entry name" value="AhpC-TSA"/>
    <property type="match status" value="1"/>
</dbReference>
<dbReference type="PANTHER" id="PTHR42852">
    <property type="entry name" value="THIOL:DISULFIDE INTERCHANGE PROTEIN DSBE"/>
    <property type="match status" value="1"/>
</dbReference>
<feature type="domain" description="Thioredoxin" evidence="1">
    <location>
        <begin position="39"/>
        <end position="175"/>
    </location>
</feature>
<dbReference type="GO" id="GO:0016491">
    <property type="term" value="F:oxidoreductase activity"/>
    <property type="evidence" value="ECO:0007669"/>
    <property type="project" value="InterPro"/>
</dbReference>
<dbReference type="EMBL" id="JAANXD010000100">
    <property type="protein sequence ID" value="MBS1259664.1"/>
    <property type="molecule type" value="Genomic_DNA"/>
</dbReference>
<dbReference type="InterPro" id="IPR036249">
    <property type="entry name" value="Thioredoxin-like_sf"/>
</dbReference>
<evidence type="ECO:0000313" key="3">
    <source>
        <dbReference type="Proteomes" id="UP000722750"/>
    </source>
</evidence>
<dbReference type="InterPro" id="IPR000866">
    <property type="entry name" value="AhpC/TSA"/>
</dbReference>
<dbReference type="Proteomes" id="UP000722750">
    <property type="component" value="Unassembled WGS sequence"/>
</dbReference>
<dbReference type="PANTHER" id="PTHR42852:SF17">
    <property type="entry name" value="THIOREDOXIN-LIKE PROTEIN HI_1115"/>
    <property type="match status" value="1"/>
</dbReference>
<comment type="caution">
    <text evidence="2">The sequence shown here is derived from an EMBL/GenBank/DDBJ whole genome shotgun (WGS) entry which is preliminary data.</text>
</comment>
<dbReference type="InterPro" id="IPR013766">
    <property type="entry name" value="Thioredoxin_domain"/>
</dbReference>
<sequence>MGIVAKMVLILSLSVFVLPFLTLTNTNENIIFAEVNTGVNVGEKAAPFKLMTVDGKELELESFAKDKVTLLVFGATWCPACRHEIPILKEYYNEFKDDGLNILNIDIQESEKKVKSFVEKQQINYPVALDSNAAAARLYKVVGIPLNVILDRSGVIVYKENRPPGKEILEKLLID</sequence>